<dbReference type="PANTHER" id="PTHR16228:SF7">
    <property type="entry name" value="SLC41A_MGTE INTEGRAL MEMBRANE DOMAIN-CONTAINING PROTEIN"/>
    <property type="match status" value="1"/>
</dbReference>
<dbReference type="Gene3D" id="1.10.357.20">
    <property type="entry name" value="SLC41 divalent cation transporters, integral membrane domain"/>
    <property type="match status" value="1"/>
</dbReference>
<sequence length="383" mass="43019">MQLRKNIDLNMIVQSIPSLIISLIGLTLSGRKLDIEQMQEFANKFPILLLSNCMLTFKGNAELIFAMHLSSFSQIKNLNSMHYIRYAFDNSCLVLAQSIVIGLSVGILGFARNVILNVYDIQFLSHIAFICLFSAFLSSLAIITMLIPSVLIAVRIGANPDNIVLPVISSFGDFLDILILIYSIKKFQYMDTIYSNLWTISILLLLPILVYISVASEYRVPIQSFYILVITYVLSTTSSYMVQFLSKKHLLLASSTPIFCGLTGSITYIYLNKRITSMQNLTPHNRKRSYLTLIFTSIIITCITIGMLPLIGIHTKKTFGMLFIFGFIVSVCFLMRIVEVILKFYTEDATNVGVVSLPLITSISDFIGSLILIFASITVYGYR</sequence>
<evidence type="ECO:0000256" key="9">
    <source>
        <dbReference type="SAM" id="Phobius"/>
    </source>
</evidence>
<dbReference type="HOGENOM" id="CLU_059050_0_0_1"/>
<dbReference type="Pfam" id="PF01769">
    <property type="entry name" value="MgtE"/>
    <property type="match status" value="1"/>
</dbReference>
<evidence type="ECO:0000256" key="6">
    <source>
        <dbReference type="ARBA" id="ARBA00022989"/>
    </source>
</evidence>
<comment type="similarity">
    <text evidence="2">Belongs to the SLC41A transporter family.</text>
</comment>
<keyword evidence="6 9" id="KW-1133">Transmembrane helix</keyword>
<reference evidence="11" key="2">
    <citation type="submission" date="2015-07" db="EMBL/GenBank/DDBJ databases">
        <title>MeaNS - Measles Nucleotide Surveillance Program.</title>
        <authorList>
            <person name="Tran T."/>
            <person name="Druce J."/>
        </authorList>
    </citation>
    <scope>NUCLEOTIDE SEQUENCE</scope>
    <source>
        <strain evidence="11">USNM 41457</strain>
    </source>
</reference>
<feature type="transmembrane region" description="Helical" evidence="9">
    <location>
        <begin position="123"/>
        <end position="151"/>
    </location>
</feature>
<dbReference type="InterPro" id="IPR045349">
    <property type="entry name" value="SLC41A1-3"/>
</dbReference>
<dbReference type="InterPro" id="IPR036739">
    <property type="entry name" value="SLC41_membr_dom_sf"/>
</dbReference>
<keyword evidence="3" id="KW-0813">Transport</keyword>
<keyword evidence="12" id="KW-1185">Reference proteome</keyword>
<protein>
    <recommendedName>
        <fullName evidence="10">SLC41A/MgtE integral membrane domain-containing protein</fullName>
    </recommendedName>
</protein>
<evidence type="ECO:0000256" key="3">
    <source>
        <dbReference type="ARBA" id="ARBA00022448"/>
    </source>
</evidence>
<dbReference type="GO" id="GO:0005886">
    <property type="term" value="C:plasma membrane"/>
    <property type="evidence" value="ECO:0007669"/>
    <property type="project" value="TreeGrafter"/>
</dbReference>
<feature type="transmembrane region" description="Helical" evidence="9">
    <location>
        <begin position="354"/>
        <end position="382"/>
    </location>
</feature>
<dbReference type="VEuPathDB" id="MicrosporidiaDB:EDEG_02858"/>
<feature type="transmembrane region" description="Helical" evidence="9">
    <location>
        <begin position="196"/>
        <end position="214"/>
    </location>
</feature>
<evidence type="ECO:0000313" key="11">
    <source>
        <dbReference type="EMBL" id="EJW02737.1"/>
    </source>
</evidence>
<evidence type="ECO:0000256" key="7">
    <source>
        <dbReference type="ARBA" id="ARBA00023065"/>
    </source>
</evidence>
<feature type="transmembrane region" description="Helical" evidence="9">
    <location>
        <begin position="291"/>
        <end position="313"/>
    </location>
</feature>
<accession>J9DN01</accession>
<dbReference type="GO" id="GO:0008324">
    <property type="term" value="F:monoatomic cation transmembrane transporter activity"/>
    <property type="evidence" value="ECO:0007669"/>
    <property type="project" value="InterPro"/>
</dbReference>
<dbReference type="EMBL" id="AFBI03000058">
    <property type="protein sequence ID" value="EJW02737.1"/>
    <property type="molecule type" value="Genomic_DNA"/>
</dbReference>
<keyword evidence="5" id="KW-0460">Magnesium</keyword>
<feature type="transmembrane region" description="Helical" evidence="9">
    <location>
        <begin position="251"/>
        <end position="271"/>
    </location>
</feature>
<evidence type="ECO:0000256" key="1">
    <source>
        <dbReference type="ARBA" id="ARBA00004141"/>
    </source>
</evidence>
<feature type="transmembrane region" description="Helical" evidence="9">
    <location>
        <begin position="163"/>
        <end position="184"/>
    </location>
</feature>
<evidence type="ECO:0000313" key="12">
    <source>
        <dbReference type="Proteomes" id="UP000003163"/>
    </source>
</evidence>
<dbReference type="OrthoDB" id="666972at2759"/>
<dbReference type="Proteomes" id="UP000003163">
    <property type="component" value="Unassembled WGS sequence"/>
</dbReference>
<evidence type="ECO:0000256" key="4">
    <source>
        <dbReference type="ARBA" id="ARBA00022692"/>
    </source>
</evidence>
<evidence type="ECO:0000256" key="5">
    <source>
        <dbReference type="ARBA" id="ARBA00022842"/>
    </source>
</evidence>
<feature type="transmembrane region" description="Helical" evidence="9">
    <location>
        <begin position="7"/>
        <end position="27"/>
    </location>
</feature>
<comment type="caution">
    <text evidence="11">The sequence shown here is derived from an EMBL/GenBank/DDBJ whole genome shotgun (WGS) entry which is preliminary data.</text>
</comment>
<proteinExistence type="inferred from homology"/>
<reference evidence="11" key="1">
    <citation type="submission" date="2011-08" db="EMBL/GenBank/DDBJ databases">
        <authorList>
            <person name="Liu Z.J."/>
            <person name="Shi F.L."/>
            <person name="Lu J.Q."/>
            <person name="Li M."/>
            <person name="Wang Z.L."/>
        </authorList>
    </citation>
    <scope>NUCLEOTIDE SEQUENCE [LARGE SCALE GENOMIC DNA]</scope>
    <source>
        <strain evidence="11">USNM 41457</strain>
    </source>
</reference>
<comment type="subcellular location">
    <subcellularLocation>
        <location evidence="1">Membrane</location>
        <topology evidence="1">Multi-pass membrane protein</topology>
    </subcellularLocation>
</comment>
<keyword evidence="4 9" id="KW-0812">Transmembrane</keyword>
<dbReference type="AlphaFoldDB" id="J9DN01"/>
<keyword evidence="8 9" id="KW-0472">Membrane</keyword>
<gene>
    <name evidence="11" type="ORF">EDEG_02858</name>
</gene>
<feature type="transmembrane region" description="Helical" evidence="9">
    <location>
        <begin position="226"/>
        <end position="245"/>
    </location>
</feature>
<dbReference type="SUPFAM" id="SSF161093">
    <property type="entry name" value="MgtE membrane domain-like"/>
    <property type="match status" value="2"/>
</dbReference>
<dbReference type="OMA" id="NLEFCFQ"/>
<feature type="transmembrane region" description="Helical" evidence="9">
    <location>
        <begin position="90"/>
        <end position="111"/>
    </location>
</feature>
<dbReference type="InterPro" id="IPR006667">
    <property type="entry name" value="SLC41_membr_dom"/>
</dbReference>
<evidence type="ECO:0000256" key="8">
    <source>
        <dbReference type="ARBA" id="ARBA00023136"/>
    </source>
</evidence>
<evidence type="ECO:0000259" key="10">
    <source>
        <dbReference type="Pfam" id="PF01769"/>
    </source>
</evidence>
<name>J9DN01_EDHAE</name>
<dbReference type="InParanoid" id="J9DN01"/>
<keyword evidence="7" id="KW-0406">Ion transport</keyword>
<feature type="domain" description="SLC41A/MgtE integral membrane" evidence="10">
    <location>
        <begin position="53"/>
        <end position="181"/>
    </location>
</feature>
<organism evidence="11 12">
    <name type="scientific">Edhazardia aedis (strain USNM 41457)</name>
    <name type="common">Microsporidian parasite</name>
    <dbReference type="NCBI Taxonomy" id="1003232"/>
    <lineage>
        <taxon>Eukaryota</taxon>
        <taxon>Fungi</taxon>
        <taxon>Fungi incertae sedis</taxon>
        <taxon>Microsporidia</taxon>
        <taxon>Edhazardia</taxon>
    </lineage>
</organism>
<feature type="transmembrane region" description="Helical" evidence="9">
    <location>
        <begin position="319"/>
        <end position="342"/>
    </location>
</feature>
<dbReference type="PANTHER" id="PTHR16228">
    <property type="entry name" value="DIVALENT CATION TRANSPORTER SOLUTE CARRIER FAMILY 41"/>
    <property type="match status" value="1"/>
</dbReference>
<evidence type="ECO:0000256" key="2">
    <source>
        <dbReference type="ARBA" id="ARBA00009749"/>
    </source>
</evidence>